<dbReference type="EMBL" id="CP120678">
    <property type="protein sequence ID" value="WIW70614.1"/>
    <property type="molecule type" value="Genomic_DNA"/>
</dbReference>
<dbReference type="KEGG" id="sgbi:P3F81_12120"/>
<sequence length="147" mass="16350">MYCTLEDLTKQLPVETILSLTSTEDDEIDTEVTDKAILDAGAEIDGYAAKQYKVPFKNVPAVIRKFAVDIALYNLFSRRGFSEDTQDEVIILRYKAAIKFLENLAKGIVQIGAAEVGESATTNMSQLTAATIKNEARIFTRTKMRGY</sequence>
<dbReference type="RefSeq" id="WP_309320452.1">
    <property type="nucleotide sequence ID" value="NZ_CP120678.1"/>
</dbReference>
<organism evidence="1 2">
    <name type="scientific">Selenobaculum gibii</name>
    <dbReference type="NCBI Taxonomy" id="3054208"/>
    <lineage>
        <taxon>Bacteria</taxon>
        <taxon>Bacillati</taxon>
        <taxon>Bacillota</taxon>
        <taxon>Negativicutes</taxon>
        <taxon>Selenomonadales</taxon>
        <taxon>Selenomonadaceae</taxon>
        <taxon>Selenobaculum</taxon>
    </lineage>
</organism>
<gene>
    <name evidence="1" type="ORF">P3F81_12120</name>
</gene>
<name>A0A9Y2AGY1_9FIRM</name>
<dbReference type="Pfam" id="PF07030">
    <property type="entry name" value="Phage_Mu_Gp36"/>
    <property type="match status" value="1"/>
</dbReference>
<keyword evidence="2" id="KW-1185">Reference proteome</keyword>
<accession>A0A9Y2AGY1</accession>
<evidence type="ECO:0000313" key="2">
    <source>
        <dbReference type="Proteomes" id="UP001243623"/>
    </source>
</evidence>
<evidence type="ECO:0000313" key="1">
    <source>
        <dbReference type="EMBL" id="WIW70614.1"/>
    </source>
</evidence>
<dbReference type="InterPro" id="IPR009752">
    <property type="entry name" value="Phage_Mu_GpJ"/>
</dbReference>
<dbReference type="Proteomes" id="UP001243623">
    <property type="component" value="Chromosome"/>
</dbReference>
<protein>
    <submittedName>
        <fullName evidence="1">DUF1320 domain-containing protein</fullName>
    </submittedName>
</protein>
<reference evidence="1" key="1">
    <citation type="submission" date="2023-03" db="EMBL/GenBank/DDBJ databases">
        <title>Selenobaculum gbiensis gen. nov. sp. nov., a new bacterium isolated from the gut microbiota of IBD patient.</title>
        <authorList>
            <person name="Yeo S."/>
            <person name="Park H."/>
            <person name="Huh C.S."/>
        </authorList>
    </citation>
    <scope>NUCLEOTIDE SEQUENCE</scope>
    <source>
        <strain evidence="1">ICN-92133</strain>
    </source>
</reference>
<proteinExistence type="predicted"/>
<dbReference type="AlphaFoldDB" id="A0A9Y2AGY1"/>